<dbReference type="InterPro" id="IPR023696">
    <property type="entry name" value="Ureohydrolase_dom_sf"/>
</dbReference>
<name>L0PH98_PNEJI</name>
<dbReference type="InParanoid" id="L0PH98"/>
<comment type="caution">
    <text evidence="3">The sequence shown here is derived from an EMBL/GenBank/DDBJ whole genome shotgun (WGS) entry which is preliminary data.</text>
</comment>
<gene>
    <name evidence="3" type="ORF">PNEJI1_000750</name>
</gene>
<accession>L0PH98</accession>
<dbReference type="Proteomes" id="UP000010422">
    <property type="component" value="Unassembled WGS sequence"/>
</dbReference>
<reference evidence="3 4" key="1">
    <citation type="journal article" date="2012" name="MBio">
        <title>De novo assembly of the Pneumocystis jirovecii genome from a single bronchoalveolar lavage fluid specimen from a patient.</title>
        <authorList>
            <person name="Cisse O.H."/>
            <person name="Pagni M."/>
            <person name="Hauser P.M."/>
        </authorList>
    </citation>
    <scope>NUCLEOTIDE SEQUENCE [LARGE SCALE GENOMIC DNA]</scope>
    <source>
        <strain evidence="3 4">SE8</strain>
    </source>
</reference>
<protein>
    <recommendedName>
        <fullName evidence="2">Histone deacetylase domain-containing protein</fullName>
    </recommendedName>
</protein>
<feature type="non-terminal residue" evidence="3">
    <location>
        <position position="300"/>
    </location>
</feature>
<dbReference type="InterPro" id="IPR023801">
    <property type="entry name" value="His_deacetylse_dom"/>
</dbReference>
<dbReference type="Gene3D" id="3.40.800.20">
    <property type="entry name" value="Histone deacetylase domain"/>
    <property type="match status" value="1"/>
</dbReference>
<dbReference type="VEuPathDB" id="FungiDB:PNEJI1_000750"/>
<dbReference type="STRING" id="1209962.L0PH98"/>
<sequence>DYTILKRQAFAAAQSASKNNSISSHNQVVNSMKQGNVQDQAKTSNETDTKQTPQIFSFPNTKTENNILTSNNTTPNLQQLSNFHQNQQIQLQNRQPWEHVDEIMSILKTAYPLLALSMETMVDQIQQRFKCTPDEDAYRLIVALLNDGIQVYKQKLLFFVVVLQCGADSLAGDRLGCFNLSMKGHAECVKFVKSFNLPTIAVGGGGYTIRNVARVWTYETAVLINETLDENIPFNSYLDYYGPEFKLNVPSNNMENQNSRAYLENITSKVIDNLRNISHAPSVQIQHIPPDFLFEDEINI</sequence>
<evidence type="ECO:0000256" key="1">
    <source>
        <dbReference type="SAM" id="MobiDB-lite"/>
    </source>
</evidence>
<dbReference type="PANTHER" id="PTHR48252">
    <property type="entry name" value="HISTONE DEACETYLASE 2-RELATED"/>
    <property type="match status" value="1"/>
</dbReference>
<organism evidence="4">
    <name type="scientific">Pneumocystis jirovecii</name>
    <name type="common">Human pneumocystis pneumonia agent</name>
    <dbReference type="NCBI Taxonomy" id="42068"/>
    <lineage>
        <taxon>Eukaryota</taxon>
        <taxon>Fungi</taxon>
        <taxon>Dikarya</taxon>
        <taxon>Ascomycota</taxon>
        <taxon>Taphrinomycotina</taxon>
        <taxon>Pneumocystomycetes</taxon>
        <taxon>Pneumocystaceae</taxon>
        <taxon>Pneumocystis</taxon>
    </lineage>
</organism>
<evidence type="ECO:0000259" key="2">
    <source>
        <dbReference type="Pfam" id="PF00850"/>
    </source>
</evidence>
<dbReference type="Pfam" id="PF00850">
    <property type="entry name" value="Hist_deacetyl"/>
    <property type="match status" value="1"/>
</dbReference>
<feature type="region of interest" description="Disordered" evidence="1">
    <location>
        <begin position="35"/>
        <end position="64"/>
    </location>
</feature>
<dbReference type="PANTHER" id="PTHR48252:SF77">
    <property type="entry name" value="HISTONE DEACETYLASE DOMAIN-CONTAINING PROTEIN"/>
    <property type="match status" value="1"/>
</dbReference>
<evidence type="ECO:0000313" key="4">
    <source>
        <dbReference type="Proteomes" id="UP000010422"/>
    </source>
</evidence>
<feature type="domain" description="Histone deacetylase" evidence="2">
    <location>
        <begin position="160"/>
        <end position="222"/>
    </location>
</feature>
<evidence type="ECO:0000313" key="3">
    <source>
        <dbReference type="EMBL" id="CCJ31025.1"/>
    </source>
</evidence>
<feature type="non-terminal residue" evidence="3">
    <location>
        <position position="1"/>
    </location>
</feature>
<dbReference type="SUPFAM" id="SSF52768">
    <property type="entry name" value="Arginase/deacetylase"/>
    <property type="match status" value="1"/>
</dbReference>
<proteinExistence type="predicted"/>
<dbReference type="InterPro" id="IPR037138">
    <property type="entry name" value="His_deacetylse_dom_sf"/>
</dbReference>
<dbReference type="AlphaFoldDB" id="L0PH98"/>
<dbReference type="EMBL" id="CAKM01000275">
    <property type="protein sequence ID" value="CCJ31025.1"/>
    <property type="molecule type" value="Genomic_DNA"/>
</dbReference>